<dbReference type="SUPFAM" id="SSF47729">
    <property type="entry name" value="IHF-like DNA-binding proteins"/>
    <property type="match status" value="1"/>
</dbReference>
<feature type="region of interest" description="Disordered" evidence="3">
    <location>
        <begin position="1"/>
        <end position="42"/>
    </location>
</feature>
<name>A0A1I0PQ36_9RHOB</name>
<keyword evidence="2 4" id="KW-0238">DNA-binding</keyword>
<keyword evidence="5" id="KW-1185">Reference proteome</keyword>
<dbReference type="Pfam" id="PF00216">
    <property type="entry name" value="Bac_DNA_binding"/>
    <property type="match status" value="1"/>
</dbReference>
<dbReference type="Gene3D" id="4.10.520.10">
    <property type="entry name" value="IHF-like DNA-binding proteins"/>
    <property type="match status" value="1"/>
</dbReference>
<sequence>MSPKSSKPTTDASGTVKLKAVTPPTQSAKPAAQPAGKTPTIVSGATPVVAKTVIKKPEFLERAVARTDVKKRDAKPAIEAALAELAELLADGNDLNLPPLGKFKVVKSKDIGDGAQVLTLKLRTMKDSAGGSEMPGVTPVFED</sequence>
<dbReference type="EMBL" id="FOIZ01000001">
    <property type="protein sequence ID" value="SEW16413.1"/>
    <property type="molecule type" value="Genomic_DNA"/>
</dbReference>
<dbReference type="GO" id="GO:0003677">
    <property type="term" value="F:DNA binding"/>
    <property type="evidence" value="ECO:0007669"/>
    <property type="project" value="UniProtKB-KW"/>
</dbReference>
<protein>
    <submittedName>
        <fullName evidence="4">DNA-binding protein</fullName>
    </submittedName>
</protein>
<comment type="similarity">
    <text evidence="1">Belongs to the bacterial histone-like protein family.</text>
</comment>
<dbReference type="Proteomes" id="UP000199167">
    <property type="component" value="Unassembled WGS sequence"/>
</dbReference>
<dbReference type="RefSeq" id="WP_089991854.1">
    <property type="nucleotide sequence ID" value="NZ_FOIZ01000001.1"/>
</dbReference>
<dbReference type="GO" id="GO:0030527">
    <property type="term" value="F:structural constituent of chromatin"/>
    <property type="evidence" value="ECO:0007669"/>
    <property type="project" value="InterPro"/>
</dbReference>
<feature type="compositionally biased region" description="Polar residues" evidence="3">
    <location>
        <begin position="1"/>
        <end position="13"/>
    </location>
</feature>
<gene>
    <name evidence="4" type="ORF">SAMN04488515_1353</name>
</gene>
<reference evidence="4 5" key="1">
    <citation type="submission" date="2016-10" db="EMBL/GenBank/DDBJ databases">
        <authorList>
            <person name="de Groot N.N."/>
        </authorList>
    </citation>
    <scope>NUCLEOTIDE SEQUENCE [LARGE SCALE GENOMIC DNA]</scope>
    <source>
        <strain evidence="4 5">DSM 17925</strain>
    </source>
</reference>
<evidence type="ECO:0000256" key="1">
    <source>
        <dbReference type="ARBA" id="ARBA00010529"/>
    </source>
</evidence>
<dbReference type="STRING" id="364200.SAMN04488515_1353"/>
<dbReference type="OrthoDB" id="7873378at2"/>
<evidence type="ECO:0000313" key="4">
    <source>
        <dbReference type="EMBL" id="SEW16413.1"/>
    </source>
</evidence>
<dbReference type="AlphaFoldDB" id="A0A1I0PQ36"/>
<evidence type="ECO:0000313" key="5">
    <source>
        <dbReference type="Proteomes" id="UP000199167"/>
    </source>
</evidence>
<evidence type="ECO:0000256" key="3">
    <source>
        <dbReference type="SAM" id="MobiDB-lite"/>
    </source>
</evidence>
<proteinExistence type="inferred from homology"/>
<dbReference type="InterPro" id="IPR000119">
    <property type="entry name" value="Hist_DNA-bd"/>
</dbReference>
<dbReference type="InterPro" id="IPR010992">
    <property type="entry name" value="IHF-like_DNA-bd_dom_sf"/>
</dbReference>
<evidence type="ECO:0000256" key="2">
    <source>
        <dbReference type="ARBA" id="ARBA00023125"/>
    </source>
</evidence>
<organism evidence="4 5">
    <name type="scientific">Cognatiyoonia koreensis</name>
    <dbReference type="NCBI Taxonomy" id="364200"/>
    <lineage>
        <taxon>Bacteria</taxon>
        <taxon>Pseudomonadati</taxon>
        <taxon>Pseudomonadota</taxon>
        <taxon>Alphaproteobacteria</taxon>
        <taxon>Rhodobacterales</taxon>
        <taxon>Paracoccaceae</taxon>
        <taxon>Cognatiyoonia</taxon>
    </lineage>
</organism>
<accession>A0A1I0PQ36</accession>